<dbReference type="SUPFAM" id="SSF53448">
    <property type="entry name" value="Nucleotide-diphospho-sugar transferases"/>
    <property type="match status" value="1"/>
</dbReference>
<dbReference type="AlphaFoldDB" id="A0A1I8F6U5"/>
<evidence type="ECO:0000256" key="4">
    <source>
        <dbReference type="ARBA" id="ARBA00022676"/>
    </source>
</evidence>
<dbReference type="Gene3D" id="3.90.550.10">
    <property type="entry name" value="Spore Coat Polysaccharide Biosynthesis Protein SpsA, Chain A"/>
    <property type="match status" value="1"/>
</dbReference>
<dbReference type="WBParaSite" id="maker-unitig_21368-snap-gene-0.4-mRNA-1">
    <property type="protein sequence ID" value="maker-unitig_21368-snap-gene-0.4-mRNA-1"/>
    <property type="gene ID" value="maker-unitig_21368-snap-gene-0.4"/>
</dbReference>
<dbReference type="GO" id="GO:0006506">
    <property type="term" value="P:GPI anchor biosynthetic process"/>
    <property type="evidence" value="ECO:0007669"/>
    <property type="project" value="TreeGrafter"/>
</dbReference>
<dbReference type="GO" id="GO:0005789">
    <property type="term" value="C:endoplasmic reticulum membrane"/>
    <property type="evidence" value="ECO:0007669"/>
    <property type="project" value="TreeGrafter"/>
</dbReference>
<keyword evidence="8" id="KW-1185">Reference proteome</keyword>
<dbReference type="GO" id="GO:0006488">
    <property type="term" value="P:dolichol-linked oligosaccharide biosynthetic process"/>
    <property type="evidence" value="ECO:0007669"/>
    <property type="project" value="TreeGrafter"/>
</dbReference>
<evidence type="ECO:0000259" key="7">
    <source>
        <dbReference type="Pfam" id="PF00535"/>
    </source>
</evidence>
<dbReference type="InterPro" id="IPR029044">
    <property type="entry name" value="Nucleotide-diphossugar_trans"/>
</dbReference>
<evidence type="ECO:0000256" key="1">
    <source>
        <dbReference type="ARBA" id="ARBA00006739"/>
    </source>
</evidence>
<feature type="compositionally biased region" description="Low complexity" evidence="6">
    <location>
        <begin position="36"/>
        <end position="45"/>
    </location>
</feature>
<evidence type="ECO:0000313" key="8">
    <source>
        <dbReference type="Proteomes" id="UP000095280"/>
    </source>
</evidence>
<dbReference type="Proteomes" id="UP000095280">
    <property type="component" value="Unplaced"/>
</dbReference>
<reference evidence="9" key="1">
    <citation type="submission" date="2016-11" db="UniProtKB">
        <authorList>
            <consortium name="WormBaseParasite"/>
        </authorList>
    </citation>
    <scope>IDENTIFICATION</scope>
</reference>
<dbReference type="PANTHER" id="PTHR43398:SF1">
    <property type="entry name" value="DOLICHOL-PHOSPHATE MANNOSYLTRANSFERASE SUBUNIT 1"/>
    <property type="match status" value="1"/>
</dbReference>
<evidence type="ECO:0000256" key="2">
    <source>
        <dbReference type="ARBA" id="ARBA00012704"/>
    </source>
</evidence>
<evidence type="ECO:0000256" key="5">
    <source>
        <dbReference type="ARBA" id="ARBA00022679"/>
    </source>
</evidence>
<feature type="domain" description="Glycosyltransferase 2-like" evidence="7">
    <location>
        <begin position="93"/>
        <end position="174"/>
    </location>
</feature>
<dbReference type="GO" id="GO:0004582">
    <property type="term" value="F:dolichyl-phosphate beta-D-mannosyltransferase activity"/>
    <property type="evidence" value="ECO:0007669"/>
    <property type="project" value="UniProtKB-EC"/>
</dbReference>
<dbReference type="InterPro" id="IPR001173">
    <property type="entry name" value="Glyco_trans_2-like"/>
</dbReference>
<evidence type="ECO:0000256" key="3">
    <source>
        <dbReference type="ARBA" id="ARBA00014858"/>
    </source>
</evidence>
<comment type="similarity">
    <text evidence="1">Belongs to the glycosyltransferase 2 family.</text>
</comment>
<dbReference type="GO" id="GO:0035269">
    <property type="term" value="P:protein O-linked glycosylation via mannose"/>
    <property type="evidence" value="ECO:0007669"/>
    <property type="project" value="TreeGrafter"/>
</dbReference>
<organism evidence="8 9">
    <name type="scientific">Macrostomum lignano</name>
    <dbReference type="NCBI Taxonomy" id="282301"/>
    <lineage>
        <taxon>Eukaryota</taxon>
        <taxon>Metazoa</taxon>
        <taxon>Spiralia</taxon>
        <taxon>Lophotrochozoa</taxon>
        <taxon>Platyhelminthes</taxon>
        <taxon>Rhabditophora</taxon>
        <taxon>Macrostomorpha</taxon>
        <taxon>Macrostomida</taxon>
        <taxon>Macrostomidae</taxon>
        <taxon>Macrostomum</taxon>
    </lineage>
</organism>
<proteinExistence type="inferred from homology"/>
<evidence type="ECO:0000256" key="6">
    <source>
        <dbReference type="SAM" id="MobiDB-lite"/>
    </source>
</evidence>
<dbReference type="PANTHER" id="PTHR43398">
    <property type="entry name" value="DOLICHOL-PHOSPHATE MANNOSYLTRANSFERASE SUBUNIT 1"/>
    <property type="match status" value="1"/>
</dbReference>
<dbReference type="InterPro" id="IPR039528">
    <property type="entry name" value="DPM1-like"/>
</dbReference>
<keyword evidence="4" id="KW-0328">Glycosyltransferase</keyword>
<dbReference type="EC" id="2.4.1.83" evidence="2"/>
<name>A0A1I8F6U5_9PLAT</name>
<dbReference type="Pfam" id="PF00535">
    <property type="entry name" value="Glycos_transf_2"/>
    <property type="match status" value="1"/>
</dbReference>
<accession>A0A1I8F6U5</accession>
<protein>
    <recommendedName>
        <fullName evidence="3">Dolichol-phosphate mannosyltransferase subunit 1</fullName>
        <ecNumber evidence="2">2.4.1.83</ecNumber>
    </recommendedName>
</protein>
<keyword evidence="5" id="KW-0808">Transferase</keyword>
<evidence type="ECO:0000313" key="9">
    <source>
        <dbReference type="WBParaSite" id="maker-unitig_21368-snap-gene-0.4-mRNA-1"/>
    </source>
</evidence>
<sequence>MYSIILPTYNERDNLPLLVWMIDKYLAARPTSSTRSSSWTTAARTAPRRRPNSWPKSTARTAFVLAAAAARKLGLGTRLSARLEACQRRSRDLMDADLSHHPKFIPQMVAKMRSGSFDIVTGSRYEGEGCGVYGWDLRRKVISRGANFLAQLLLRPGDLTGSFRLYKREVLQRLVDSCTSKGYVFQMEMMVRARHLGYSIGEVPITLC</sequence>
<feature type="region of interest" description="Disordered" evidence="6">
    <location>
        <begin position="36"/>
        <end position="56"/>
    </location>
</feature>